<name>A0A0A9ANL2_ARUDO</name>
<reference evidence="1" key="2">
    <citation type="journal article" date="2015" name="Data Brief">
        <title>Shoot transcriptome of the giant reed, Arundo donax.</title>
        <authorList>
            <person name="Barrero R.A."/>
            <person name="Guerrero F.D."/>
            <person name="Moolhuijzen P."/>
            <person name="Goolsby J.A."/>
            <person name="Tidwell J."/>
            <person name="Bellgard S.E."/>
            <person name="Bellgard M.I."/>
        </authorList>
    </citation>
    <scope>NUCLEOTIDE SEQUENCE</scope>
    <source>
        <tissue evidence="1">Shoot tissue taken approximately 20 cm above the soil surface</tissue>
    </source>
</reference>
<reference evidence="1" key="1">
    <citation type="submission" date="2014-09" db="EMBL/GenBank/DDBJ databases">
        <authorList>
            <person name="Magalhaes I.L.F."/>
            <person name="Oliveira U."/>
            <person name="Santos F.R."/>
            <person name="Vidigal T.H.D.A."/>
            <person name="Brescovit A.D."/>
            <person name="Santos A.J."/>
        </authorList>
    </citation>
    <scope>NUCLEOTIDE SEQUENCE</scope>
    <source>
        <tissue evidence="1">Shoot tissue taken approximately 20 cm above the soil surface</tissue>
    </source>
</reference>
<protein>
    <submittedName>
        <fullName evidence="1">Uncharacterized protein</fullName>
    </submittedName>
</protein>
<organism evidence="1">
    <name type="scientific">Arundo donax</name>
    <name type="common">Giant reed</name>
    <name type="synonym">Donax arundinaceus</name>
    <dbReference type="NCBI Taxonomy" id="35708"/>
    <lineage>
        <taxon>Eukaryota</taxon>
        <taxon>Viridiplantae</taxon>
        <taxon>Streptophyta</taxon>
        <taxon>Embryophyta</taxon>
        <taxon>Tracheophyta</taxon>
        <taxon>Spermatophyta</taxon>
        <taxon>Magnoliopsida</taxon>
        <taxon>Liliopsida</taxon>
        <taxon>Poales</taxon>
        <taxon>Poaceae</taxon>
        <taxon>PACMAD clade</taxon>
        <taxon>Arundinoideae</taxon>
        <taxon>Arundineae</taxon>
        <taxon>Arundo</taxon>
    </lineage>
</organism>
<proteinExistence type="predicted"/>
<dbReference type="EMBL" id="GBRH01244571">
    <property type="protein sequence ID" value="JAD53324.1"/>
    <property type="molecule type" value="Transcribed_RNA"/>
</dbReference>
<accession>A0A0A9ANL2</accession>
<sequence>MNPQNQGRSRRSRRKRP</sequence>
<evidence type="ECO:0000313" key="1">
    <source>
        <dbReference type="EMBL" id="JAD53324.1"/>
    </source>
</evidence>
<dbReference type="AlphaFoldDB" id="A0A0A9ANL2"/>